<dbReference type="OrthoDB" id="1192105at2759"/>
<dbReference type="STRING" id="3476.A0A2P5CD45"/>
<evidence type="ECO:0000256" key="2">
    <source>
        <dbReference type="PROSITE-ProRule" id="PRU00176"/>
    </source>
</evidence>
<dbReference type="EMBL" id="JXTB01000144">
    <property type="protein sequence ID" value="PON58989.1"/>
    <property type="molecule type" value="Genomic_DNA"/>
</dbReference>
<protein>
    <submittedName>
        <fullName evidence="4">Splicing factor-like protein</fullName>
    </submittedName>
</protein>
<dbReference type="Proteomes" id="UP000237105">
    <property type="component" value="Unassembled WGS sequence"/>
</dbReference>
<gene>
    <name evidence="4" type="ORF">PanWU01x14_163040</name>
</gene>
<dbReference type="PROSITE" id="PS50102">
    <property type="entry name" value="RRM"/>
    <property type="match status" value="1"/>
</dbReference>
<dbReference type="InterPro" id="IPR012677">
    <property type="entry name" value="Nucleotide-bd_a/b_plait_sf"/>
</dbReference>
<comment type="caution">
    <text evidence="4">The sequence shown here is derived from an EMBL/GenBank/DDBJ whole genome shotgun (WGS) entry which is preliminary data.</text>
</comment>
<sequence>MEAGVSISEGNEVSVFENGHFLGKYLGEAVILAVYSVPSHRNLDVLSIRDRELESCGHATLPPNSLLEVFFFASTFGLSYDTNEPVLKGAFEQQHGEILEVKVICDHKSGKSKGYGFVQFTSETAATTALKEMDGQLLDGRNIRVQFAHKG</sequence>
<keyword evidence="1 2" id="KW-0694">RNA-binding</keyword>
<dbReference type="InterPro" id="IPR035979">
    <property type="entry name" value="RBD_domain_sf"/>
</dbReference>
<reference evidence="5" key="1">
    <citation type="submission" date="2016-06" db="EMBL/GenBank/DDBJ databases">
        <title>Parallel loss of symbiosis genes in relatives of nitrogen-fixing non-legume Parasponia.</title>
        <authorList>
            <person name="Van Velzen R."/>
            <person name="Holmer R."/>
            <person name="Bu F."/>
            <person name="Rutten L."/>
            <person name="Van Zeijl A."/>
            <person name="Liu W."/>
            <person name="Santuari L."/>
            <person name="Cao Q."/>
            <person name="Sharma T."/>
            <person name="Shen D."/>
            <person name="Roswanjaya Y."/>
            <person name="Wardhani T."/>
            <person name="Kalhor M.S."/>
            <person name="Jansen J."/>
            <person name="Van den Hoogen J."/>
            <person name="Gungor B."/>
            <person name="Hartog M."/>
            <person name="Hontelez J."/>
            <person name="Verver J."/>
            <person name="Yang W.-C."/>
            <person name="Schijlen E."/>
            <person name="Repin R."/>
            <person name="Schilthuizen M."/>
            <person name="Schranz E."/>
            <person name="Heidstra R."/>
            <person name="Miyata K."/>
            <person name="Fedorova E."/>
            <person name="Kohlen W."/>
            <person name="Bisseling T."/>
            <person name="Smit S."/>
            <person name="Geurts R."/>
        </authorList>
    </citation>
    <scope>NUCLEOTIDE SEQUENCE [LARGE SCALE GENOMIC DNA]</scope>
    <source>
        <strain evidence="5">cv. WU1-14</strain>
    </source>
</reference>
<dbReference type="SUPFAM" id="SSF54928">
    <property type="entry name" value="RNA-binding domain, RBD"/>
    <property type="match status" value="1"/>
</dbReference>
<evidence type="ECO:0000313" key="5">
    <source>
        <dbReference type="Proteomes" id="UP000237105"/>
    </source>
</evidence>
<evidence type="ECO:0000259" key="3">
    <source>
        <dbReference type="PROSITE" id="PS50102"/>
    </source>
</evidence>
<dbReference type="SMART" id="SM00360">
    <property type="entry name" value="RRM"/>
    <property type="match status" value="1"/>
</dbReference>
<evidence type="ECO:0000256" key="1">
    <source>
        <dbReference type="ARBA" id="ARBA00022884"/>
    </source>
</evidence>
<dbReference type="Gene3D" id="3.30.70.330">
    <property type="match status" value="1"/>
</dbReference>
<dbReference type="Pfam" id="PF00076">
    <property type="entry name" value="RRM_1"/>
    <property type="match status" value="1"/>
</dbReference>
<name>A0A2P5CD45_PARAD</name>
<keyword evidence="5" id="KW-1185">Reference proteome</keyword>
<dbReference type="InterPro" id="IPR000504">
    <property type="entry name" value="RRM_dom"/>
</dbReference>
<dbReference type="GO" id="GO:0003723">
    <property type="term" value="F:RNA binding"/>
    <property type="evidence" value="ECO:0007669"/>
    <property type="project" value="UniProtKB-UniRule"/>
</dbReference>
<organism evidence="4 5">
    <name type="scientific">Parasponia andersonii</name>
    <name type="common">Sponia andersonii</name>
    <dbReference type="NCBI Taxonomy" id="3476"/>
    <lineage>
        <taxon>Eukaryota</taxon>
        <taxon>Viridiplantae</taxon>
        <taxon>Streptophyta</taxon>
        <taxon>Embryophyta</taxon>
        <taxon>Tracheophyta</taxon>
        <taxon>Spermatophyta</taxon>
        <taxon>Magnoliopsida</taxon>
        <taxon>eudicotyledons</taxon>
        <taxon>Gunneridae</taxon>
        <taxon>Pentapetalae</taxon>
        <taxon>rosids</taxon>
        <taxon>fabids</taxon>
        <taxon>Rosales</taxon>
        <taxon>Cannabaceae</taxon>
        <taxon>Parasponia</taxon>
    </lineage>
</organism>
<proteinExistence type="predicted"/>
<feature type="domain" description="RRM" evidence="3">
    <location>
        <begin position="77"/>
        <end position="150"/>
    </location>
</feature>
<dbReference type="AlphaFoldDB" id="A0A2P5CD45"/>
<evidence type="ECO:0000313" key="4">
    <source>
        <dbReference type="EMBL" id="PON58989.1"/>
    </source>
</evidence>
<dbReference type="InterPro" id="IPR052462">
    <property type="entry name" value="SLIRP/GR-RBP-like"/>
</dbReference>
<dbReference type="PANTHER" id="PTHR48027">
    <property type="entry name" value="HETEROGENEOUS NUCLEAR RIBONUCLEOPROTEIN 87F-RELATED"/>
    <property type="match status" value="1"/>
</dbReference>
<accession>A0A2P5CD45</accession>